<accession>A0A8T3VRW6</accession>
<keyword evidence="2" id="KW-0540">Nuclease</keyword>
<comment type="caution">
    <text evidence="2">The sequence shown here is derived from an EMBL/GenBank/DDBJ whole genome shotgun (WGS) entry which is preliminary data.</text>
</comment>
<dbReference type="Pfam" id="PF04556">
    <property type="entry name" value="DpnII"/>
    <property type="match status" value="1"/>
</dbReference>
<proteinExistence type="predicted"/>
<name>A0A8T3VRW6_METOL</name>
<dbReference type="InterPro" id="IPR007637">
    <property type="entry name" value="Restrct_endonuc_II_DpnII-like"/>
</dbReference>
<dbReference type="Proteomes" id="UP000732619">
    <property type="component" value="Unassembled WGS sequence"/>
</dbReference>
<dbReference type="SUPFAM" id="SSF52980">
    <property type="entry name" value="Restriction endonuclease-like"/>
    <property type="match status" value="1"/>
</dbReference>
<dbReference type="EMBL" id="SUTG01000097">
    <property type="protein sequence ID" value="MBE6513477.1"/>
    <property type="molecule type" value="Genomic_DNA"/>
</dbReference>
<dbReference type="Gene3D" id="3.40.91.80">
    <property type="match status" value="1"/>
</dbReference>
<organism evidence="2 3">
    <name type="scientific">Methanobrevibacter olleyae</name>
    <dbReference type="NCBI Taxonomy" id="294671"/>
    <lineage>
        <taxon>Archaea</taxon>
        <taxon>Methanobacteriati</taxon>
        <taxon>Methanobacteriota</taxon>
        <taxon>Methanomada group</taxon>
        <taxon>Methanobacteria</taxon>
        <taxon>Methanobacteriales</taxon>
        <taxon>Methanobacteriaceae</taxon>
        <taxon>Methanobrevibacter</taxon>
    </lineage>
</organism>
<dbReference type="InterPro" id="IPR038365">
    <property type="entry name" value="EcoRII_C_sf"/>
</dbReference>
<dbReference type="InterPro" id="IPR011335">
    <property type="entry name" value="Restrct_endonuc-II-like"/>
</dbReference>
<feature type="domain" description="Restriction endonuclease type II DpnII-like" evidence="1">
    <location>
        <begin position="1"/>
        <end position="261"/>
    </location>
</feature>
<reference evidence="2" key="1">
    <citation type="submission" date="2019-04" db="EMBL/GenBank/DDBJ databases">
        <title>Evolution of Biomass-Degrading Anaerobic Consortia Revealed by Metagenomics.</title>
        <authorList>
            <person name="Peng X."/>
        </authorList>
    </citation>
    <scope>NUCLEOTIDE SEQUENCE</scope>
    <source>
        <strain evidence="2">SIG14</strain>
    </source>
</reference>
<dbReference type="GO" id="GO:0009036">
    <property type="term" value="F:type II site-specific deoxyribonuclease activity"/>
    <property type="evidence" value="ECO:0007669"/>
    <property type="project" value="InterPro"/>
</dbReference>
<dbReference type="GO" id="GO:0009307">
    <property type="term" value="P:DNA restriction-modification system"/>
    <property type="evidence" value="ECO:0007669"/>
    <property type="project" value="InterPro"/>
</dbReference>
<dbReference type="GO" id="GO:0003677">
    <property type="term" value="F:DNA binding"/>
    <property type="evidence" value="ECO:0007669"/>
    <property type="project" value="InterPro"/>
</dbReference>
<evidence type="ECO:0000259" key="1">
    <source>
        <dbReference type="Pfam" id="PF04556"/>
    </source>
</evidence>
<evidence type="ECO:0000313" key="2">
    <source>
        <dbReference type="EMBL" id="MBE6513477.1"/>
    </source>
</evidence>
<evidence type="ECO:0000313" key="3">
    <source>
        <dbReference type="Proteomes" id="UP000732619"/>
    </source>
</evidence>
<keyword evidence="2" id="KW-0255">Endonuclease</keyword>
<dbReference type="AlphaFoldDB" id="A0A8T3VRW6"/>
<sequence>MNSLLVTNHNFDFFVNWEKIYDNLKENLTEISILNSLNKVSSDEVESEFRKIITYYPEVVPILPSILAIRFEKKKEFTVDIFDGELKKYDFNDETYDVEDVVYFCKQTGLLDLFNKISDLYTYLLGTEVGLDTNGRKNRSGTSFESFIENLLEDLLKDYSEYSFTSQTFVEKINRKKQADFVISKNGKQFIIIECNFYNSIGSKPIEVANAYIDLQNQLSKENLIFLWITDGQGWTRMNSTLVEVLPSIDYLLNYNLLKKYLKTILELD</sequence>
<protein>
    <submittedName>
        <fullName evidence="2">Type II restriction endonuclease</fullName>
    </submittedName>
</protein>
<keyword evidence="2" id="KW-0378">Hydrolase</keyword>
<gene>
    <name evidence="2" type="ORF">E7Z75_10125</name>
</gene>